<evidence type="ECO:0000256" key="13">
    <source>
        <dbReference type="ARBA" id="ARBA00051626"/>
    </source>
</evidence>
<feature type="domain" description="Caspase family p10" evidence="19">
    <location>
        <begin position="413"/>
        <end position="505"/>
    </location>
</feature>
<feature type="compositionally biased region" description="Polar residues" evidence="17">
    <location>
        <begin position="192"/>
        <end position="207"/>
    </location>
</feature>
<evidence type="ECO:0000256" key="11">
    <source>
        <dbReference type="ARBA" id="ARBA00023145"/>
    </source>
</evidence>
<dbReference type="InterPro" id="IPR011029">
    <property type="entry name" value="DEATH-like_dom_sf"/>
</dbReference>
<dbReference type="GO" id="GO:0042981">
    <property type="term" value="P:regulation of apoptotic process"/>
    <property type="evidence" value="ECO:0007669"/>
    <property type="project" value="InterPro"/>
</dbReference>
<keyword evidence="7" id="KW-0053">Apoptosis</keyword>
<evidence type="ECO:0000256" key="10">
    <source>
        <dbReference type="ARBA" id="ARBA00022807"/>
    </source>
</evidence>
<feature type="region of interest" description="Disordered" evidence="17">
    <location>
        <begin position="189"/>
        <end position="235"/>
    </location>
</feature>
<dbReference type="GO" id="GO:0051604">
    <property type="term" value="P:protein maturation"/>
    <property type="evidence" value="ECO:0007669"/>
    <property type="project" value="UniProtKB-ARBA"/>
</dbReference>
<dbReference type="PROSITE" id="PS01122">
    <property type="entry name" value="CASPASE_CYS"/>
    <property type="match status" value="1"/>
</dbReference>
<dbReference type="CDD" id="cd08792">
    <property type="entry name" value="DED_Caspase_8_10_r1"/>
    <property type="match status" value="1"/>
</dbReference>
<dbReference type="GO" id="GO:0005634">
    <property type="term" value="C:nucleus"/>
    <property type="evidence" value="ECO:0007669"/>
    <property type="project" value="UniProtKB-SubCell"/>
</dbReference>
<comment type="caution">
    <text evidence="21">The sequence shown here is derived from an EMBL/GenBank/DDBJ whole genome shotgun (WGS) entry which is preliminary data.</text>
</comment>
<keyword evidence="6" id="KW-0645">Protease</keyword>
<evidence type="ECO:0000259" key="19">
    <source>
        <dbReference type="PROSITE" id="PS50207"/>
    </source>
</evidence>
<gene>
    <name evidence="21" type="ORF">MGAL_10B081968</name>
</gene>
<evidence type="ECO:0000313" key="22">
    <source>
        <dbReference type="Proteomes" id="UP000596742"/>
    </source>
</evidence>
<dbReference type="EMBL" id="UYJE01000301">
    <property type="protein sequence ID" value="VDH92081.1"/>
    <property type="molecule type" value="Genomic_DNA"/>
</dbReference>
<proteinExistence type="inferred from homology"/>
<evidence type="ECO:0000256" key="5">
    <source>
        <dbReference type="ARBA" id="ARBA00022553"/>
    </source>
</evidence>
<feature type="domain" description="DED" evidence="18">
    <location>
        <begin position="5"/>
        <end position="83"/>
    </location>
</feature>
<feature type="domain" description="Caspase family p20" evidence="20">
    <location>
        <begin position="249"/>
        <end position="374"/>
    </location>
</feature>
<dbReference type="CDD" id="cd00032">
    <property type="entry name" value="CASc"/>
    <property type="match status" value="1"/>
</dbReference>
<evidence type="ECO:0000256" key="4">
    <source>
        <dbReference type="ARBA" id="ARBA00022490"/>
    </source>
</evidence>
<evidence type="ECO:0000256" key="14">
    <source>
        <dbReference type="ARBA" id="ARBA00066479"/>
    </source>
</evidence>
<evidence type="ECO:0000256" key="2">
    <source>
        <dbReference type="ARBA" id="ARBA00004496"/>
    </source>
</evidence>
<dbReference type="PRINTS" id="PR00376">
    <property type="entry name" value="IL1BCENZYME"/>
</dbReference>
<keyword evidence="10" id="KW-0788">Thiol protease</keyword>
<dbReference type="FunFam" id="3.40.50.1460:FF:000008">
    <property type="entry name" value="caspase-8 isoform X1"/>
    <property type="match status" value="1"/>
</dbReference>
<dbReference type="GO" id="GO:0006915">
    <property type="term" value="P:apoptotic process"/>
    <property type="evidence" value="ECO:0007669"/>
    <property type="project" value="UniProtKB-KW"/>
</dbReference>
<evidence type="ECO:0000256" key="16">
    <source>
        <dbReference type="RuleBase" id="RU003971"/>
    </source>
</evidence>
<evidence type="ECO:0000259" key="20">
    <source>
        <dbReference type="PROSITE" id="PS50208"/>
    </source>
</evidence>
<dbReference type="Pfam" id="PF00656">
    <property type="entry name" value="Peptidase_C14"/>
    <property type="match status" value="1"/>
</dbReference>
<accession>A0A8B6BLH4</accession>
<evidence type="ECO:0000256" key="3">
    <source>
        <dbReference type="ARBA" id="ARBA00010134"/>
    </source>
</evidence>
<dbReference type="GO" id="GO:0032991">
    <property type="term" value="C:protein-containing complex"/>
    <property type="evidence" value="ECO:0007669"/>
    <property type="project" value="UniProtKB-ARBA"/>
</dbReference>
<reference evidence="21" key="1">
    <citation type="submission" date="2018-11" db="EMBL/GenBank/DDBJ databases">
        <authorList>
            <person name="Alioto T."/>
            <person name="Alioto T."/>
        </authorList>
    </citation>
    <scope>NUCLEOTIDE SEQUENCE</scope>
</reference>
<keyword evidence="12" id="KW-0539">Nucleus</keyword>
<evidence type="ECO:0000256" key="12">
    <source>
        <dbReference type="ARBA" id="ARBA00023242"/>
    </source>
</evidence>
<dbReference type="SUPFAM" id="SSF52129">
    <property type="entry name" value="Caspase-like"/>
    <property type="match status" value="1"/>
</dbReference>
<dbReference type="Proteomes" id="UP000596742">
    <property type="component" value="Unassembled WGS sequence"/>
</dbReference>
<evidence type="ECO:0000256" key="7">
    <source>
        <dbReference type="ARBA" id="ARBA00022703"/>
    </source>
</evidence>
<protein>
    <recommendedName>
        <fullName evidence="15">Caspase-8</fullName>
        <ecNumber evidence="14">3.4.22.61</ecNumber>
    </recommendedName>
</protein>
<evidence type="ECO:0000256" key="9">
    <source>
        <dbReference type="ARBA" id="ARBA00022801"/>
    </source>
</evidence>
<feature type="region of interest" description="Disordered" evidence="17">
    <location>
        <begin position="534"/>
        <end position="595"/>
    </location>
</feature>
<keyword evidence="8" id="KW-0677">Repeat</keyword>
<dbReference type="PROSITE" id="PS50208">
    <property type="entry name" value="CASPASE_P20"/>
    <property type="match status" value="1"/>
</dbReference>
<dbReference type="PROSITE" id="PS50168">
    <property type="entry name" value="DED"/>
    <property type="match status" value="2"/>
</dbReference>
<evidence type="ECO:0000256" key="8">
    <source>
        <dbReference type="ARBA" id="ARBA00022737"/>
    </source>
</evidence>
<sequence>MANIRLRQILVEICSDLGSDDLEKLKFLLRDVTGSAKLEMATMAIDIFSAIEKNKHVALHDGSYLAECFLLIGRKDLVRKLELDPRRVEVGMETDPRLLPFRILLYKISEDLSDKEFEQLKFHSSKTLGIKRGQMQKVKHVFALFVLLEKDLLISPTSINVLKDMLKALHRGDLLELVVEYQARYPHLIDGESSTDSTDRNGATQPLESGAPVVDQNPSLPSRPQNISNGRQQNPTASPVLVYEMNAFPRGLCIIINNNKFHSQSGFGSRGGSDEDARMLDETFLKLGFIVTIYKDLTAKDMFAVMHGLSTLDHSKYNAVVVCILSHGGEHVVYGVDGKDIAIRYLTSFFRSSKCKSLANKPKLFFIQACQGNERQTGINQTDLSIQADGPSDLEEGQSFPETDAEDVGRSNNSKIIPDESDFLIGYATVTGYTSFRSRTRGSFYIRKLTENLNQYANSQDLISILTRVNHDVSTENIPAGNNSEISKQVPMPQFTLRKQLFFRPENLPRDGTVPRSAAGLSIISQSIQAVRTIAQPTDATSQSGEVTRQPTDATSQSGEVTSGSDATSQSSEVQNVISRSDNLRTVTQPSDANM</sequence>
<dbReference type="EC" id="3.4.22.61" evidence="14"/>
<dbReference type="InterPro" id="IPR015917">
    <property type="entry name" value="Pept_C14A"/>
</dbReference>
<evidence type="ECO:0000256" key="6">
    <source>
        <dbReference type="ARBA" id="ARBA00022670"/>
    </source>
</evidence>
<keyword evidence="5" id="KW-0597">Phosphoprotein</keyword>
<dbReference type="OrthoDB" id="6114029at2759"/>
<evidence type="ECO:0000256" key="1">
    <source>
        <dbReference type="ARBA" id="ARBA00004123"/>
    </source>
</evidence>
<dbReference type="GO" id="GO:0005886">
    <property type="term" value="C:plasma membrane"/>
    <property type="evidence" value="ECO:0007669"/>
    <property type="project" value="UniProtKB-ARBA"/>
</dbReference>
<dbReference type="SMART" id="SM00031">
    <property type="entry name" value="DED"/>
    <property type="match status" value="2"/>
</dbReference>
<evidence type="ECO:0000256" key="17">
    <source>
        <dbReference type="SAM" id="MobiDB-lite"/>
    </source>
</evidence>
<keyword evidence="9 21" id="KW-0378">Hydrolase</keyword>
<keyword evidence="4" id="KW-0963">Cytoplasm</keyword>
<dbReference type="InterPro" id="IPR001309">
    <property type="entry name" value="Pept_C14_p20"/>
</dbReference>
<dbReference type="InterPro" id="IPR002138">
    <property type="entry name" value="Pept_C14_p10"/>
</dbReference>
<dbReference type="InterPro" id="IPR029030">
    <property type="entry name" value="Caspase-like_dom_sf"/>
</dbReference>
<comment type="subcellular location">
    <subcellularLocation>
        <location evidence="2">Cytoplasm</location>
    </subcellularLocation>
    <subcellularLocation>
        <location evidence="1">Nucleus</location>
    </subcellularLocation>
</comment>
<name>A0A8B6BLH4_MYTGA</name>
<dbReference type="GO" id="GO:0006508">
    <property type="term" value="P:proteolysis"/>
    <property type="evidence" value="ECO:0007669"/>
    <property type="project" value="UniProtKB-KW"/>
</dbReference>
<evidence type="ECO:0000313" key="21">
    <source>
        <dbReference type="EMBL" id="VDH92081.1"/>
    </source>
</evidence>
<dbReference type="Gene3D" id="1.10.533.10">
    <property type="entry name" value="Death Domain, Fas"/>
    <property type="match status" value="2"/>
</dbReference>
<comment type="similarity">
    <text evidence="3 16">Belongs to the peptidase C14A family.</text>
</comment>
<dbReference type="SUPFAM" id="SSF47986">
    <property type="entry name" value="DEATH domain"/>
    <property type="match status" value="2"/>
</dbReference>
<evidence type="ECO:0000256" key="15">
    <source>
        <dbReference type="ARBA" id="ARBA00068172"/>
    </source>
</evidence>
<feature type="compositionally biased region" description="Polar residues" evidence="17">
    <location>
        <begin position="216"/>
        <end position="235"/>
    </location>
</feature>
<dbReference type="Gene3D" id="3.40.50.1460">
    <property type="match status" value="1"/>
</dbReference>
<organism evidence="21 22">
    <name type="scientific">Mytilus galloprovincialis</name>
    <name type="common">Mediterranean mussel</name>
    <dbReference type="NCBI Taxonomy" id="29158"/>
    <lineage>
        <taxon>Eukaryota</taxon>
        <taxon>Metazoa</taxon>
        <taxon>Spiralia</taxon>
        <taxon>Lophotrochozoa</taxon>
        <taxon>Mollusca</taxon>
        <taxon>Bivalvia</taxon>
        <taxon>Autobranchia</taxon>
        <taxon>Pteriomorphia</taxon>
        <taxon>Mytilida</taxon>
        <taxon>Mytiloidea</taxon>
        <taxon>Mytilidae</taxon>
        <taxon>Mytilinae</taxon>
        <taxon>Mytilus</taxon>
    </lineage>
</organism>
<keyword evidence="11" id="KW-0865">Zymogen</keyword>
<feature type="region of interest" description="Disordered" evidence="17">
    <location>
        <begin position="385"/>
        <end position="414"/>
    </location>
</feature>
<comment type="catalytic activity">
    <reaction evidence="13">
        <text>Strict requirement for Asp at position P1 and has a preferred cleavage sequence of (Leu/Asp/Val)-Glu-Thr-Asp-|-(Gly/Ser/Ala).</text>
        <dbReference type="EC" id="3.4.22.61"/>
    </reaction>
</comment>
<evidence type="ECO:0000259" key="18">
    <source>
        <dbReference type="PROSITE" id="PS50168"/>
    </source>
</evidence>
<feature type="domain" description="DED" evidence="18">
    <location>
        <begin position="100"/>
        <end position="180"/>
    </location>
</feature>
<dbReference type="GO" id="GO:0004197">
    <property type="term" value="F:cysteine-type endopeptidase activity"/>
    <property type="evidence" value="ECO:0007669"/>
    <property type="project" value="InterPro"/>
</dbReference>
<dbReference type="InterPro" id="IPR001875">
    <property type="entry name" value="DED_dom"/>
</dbReference>
<dbReference type="AlphaFoldDB" id="A0A8B6BLH4"/>
<dbReference type="Pfam" id="PF01335">
    <property type="entry name" value="DED"/>
    <property type="match status" value="2"/>
</dbReference>
<dbReference type="PANTHER" id="PTHR48169:SF7">
    <property type="entry name" value="CASPASE 10"/>
    <property type="match status" value="1"/>
</dbReference>
<keyword evidence="22" id="KW-1185">Reference proteome</keyword>
<dbReference type="PANTHER" id="PTHR48169">
    <property type="entry name" value="DED DOMAIN-CONTAINING PROTEIN"/>
    <property type="match status" value="1"/>
</dbReference>
<dbReference type="PROSITE" id="PS50207">
    <property type="entry name" value="CASPASE_P10"/>
    <property type="match status" value="1"/>
</dbReference>
<dbReference type="GO" id="GO:0005737">
    <property type="term" value="C:cytoplasm"/>
    <property type="evidence" value="ECO:0007669"/>
    <property type="project" value="UniProtKB-SubCell"/>
</dbReference>
<dbReference type="InterPro" id="IPR033139">
    <property type="entry name" value="Caspase_cys_AS"/>
</dbReference>
<dbReference type="InterPro" id="IPR011600">
    <property type="entry name" value="Pept_C14_caspase"/>
</dbReference>
<dbReference type="SMART" id="SM00115">
    <property type="entry name" value="CASc"/>
    <property type="match status" value="1"/>
</dbReference>